<protein>
    <submittedName>
        <fullName evidence="2">Uncharacterized protein</fullName>
    </submittedName>
</protein>
<feature type="region of interest" description="Disordered" evidence="1">
    <location>
        <begin position="204"/>
        <end position="272"/>
    </location>
</feature>
<name>A0A9P0ZPP9_CUSEU</name>
<dbReference type="EMBL" id="CAMAPE010000048">
    <property type="protein sequence ID" value="CAH9106176.1"/>
    <property type="molecule type" value="Genomic_DNA"/>
</dbReference>
<gene>
    <name evidence="2" type="ORF">CEURO_LOCUS17229</name>
</gene>
<dbReference type="Proteomes" id="UP001152484">
    <property type="component" value="Unassembled WGS sequence"/>
</dbReference>
<dbReference type="AlphaFoldDB" id="A0A9P0ZPP9"/>
<evidence type="ECO:0000313" key="2">
    <source>
        <dbReference type="EMBL" id="CAH9106176.1"/>
    </source>
</evidence>
<feature type="compositionally biased region" description="Basic residues" evidence="1">
    <location>
        <begin position="1"/>
        <end position="10"/>
    </location>
</feature>
<accession>A0A9P0ZPP9</accession>
<evidence type="ECO:0000313" key="3">
    <source>
        <dbReference type="Proteomes" id="UP001152484"/>
    </source>
</evidence>
<organism evidence="2 3">
    <name type="scientific">Cuscuta europaea</name>
    <name type="common">European dodder</name>
    <dbReference type="NCBI Taxonomy" id="41803"/>
    <lineage>
        <taxon>Eukaryota</taxon>
        <taxon>Viridiplantae</taxon>
        <taxon>Streptophyta</taxon>
        <taxon>Embryophyta</taxon>
        <taxon>Tracheophyta</taxon>
        <taxon>Spermatophyta</taxon>
        <taxon>Magnoliopsida</taxon>
        <taxon>eudicotyledons</taxon>
        <taxon>Gunneridae</taxon>
        <taxon>Pentapetalae</taxon>
        <taxon>asterids</taxon>
        <taxon>lamiids</taxon>
        <taxon>Solanales</taxon>
        <taxon>Convolvulaceae</taxon>
        <taxon>Cuscuteae</taxon>
        <taxon>Cuscuta</taxon>
        <taxon>Cuscuta subgen. Cuscuta</taxon>
    </lineage>
</organism>
<evidence type="ECO:0000256" key="1">
    <source>
        <dbReference type="SAM" id="MobiDB-lite"/>
    </source>
</evidence>
<feature type="region of interest" description="Disordered" evidence="1">
    <location>
        <begin position="1"/>
        <end position="49"/>
    </location>
</feature>
<keyword evidence="3" id="KW-1185">Reference proteome</keyword>
<feature type="compositionally biased region" description="Polar residues" evidence="1">
    <location>
        <begin position="11"/>
        <end position="36"/>
    </location>
</feature>
<feature type="compositionally biased region" description="Basic and acidic residues" evidence="1">
    <location>
        <begin position="204"/>
        <end position="216"/>
    </location>
</feature>
<feature type="compositionally biased region" description="Polar residues" evidence="1">
    <location>
        <begin position="226"/>
        <end position="241"/>
    </location>
</feature>
<proteinExistence type="predicted"/>
<reference evidence="2" key="1">
    <citation type="submission" date="2022-07" db="EMBL/GenBank/DDBJ databases">
        <authorList>
            <person name="Macas J."/>
            <person name="Novak P."/>
            <person name="Neumann P."/>
        </authorList>
    </citation>
    <scope>NUCLEOTIDE SEQUENCE</scope>
</reference>
<sequence>MEFRQQHGRTKYTTNNGQRSYIQNQPPRITTPSWNRIKSRPRDRGDGYNNAQRFVQISYSRPPPHWYNKHDRHSTRTRIQSNTRMRFRTNPYSTHYHTDLVFTPHFNRKEIQLRSSAERRLPSHELADVQRLHPEHTDYAEDMDESWNIVRHRRRRSFPYPRERTKRSSSWLVDNPNRFILLDSEQDDLNLPPHNRFNRRLEDISKSDIQNTHHPEAALGKEPSDRGTNSVENSGSESISPMSLPAPNLAGSADGDKAPWGGPPTWSSGNLMKTANLDRQLARLAVHSKQYA</sequence>
<comment type="caution">
    <text evidence="2">The sequence shown here is derived from an EMBL/GenBank/DDBJ whole genome shotgun (WGS) entry which is preliminary data.</text>
</comment>